<comment type="caution">
    <text evidence="2">The sequence shown here is derived from an EMBL/GenBank/DDBJ whole genome shotgun (WGS) entry which is preliminary data.</text>
</comment>
<reference evidence="2 3" key="1">
    <citation type="submission" date="2016-04" db="EMBL/GenBank/DDBJ databases">
        <authorList>
            <person name="Peeters C."/>
        </authorList>
    </citation>
    <scope>NUCLEOTIDE SEQUENCE [LARGE SCALE GENOMIC DNA]</scope>
    <source>
        <strain evidence="2">LMG 29311</strain>
    </source>
</reference>
<dbReference type="AlphaFoldDB" id="A0ABD7LJ72"/>
<evidence type="ECO:0000313" key="3">
    <source>
        <dbReference type="Proteomes" id="UP000196218"/>
    </source>
</evidence>
<dbReference type="EMBL" id="FKJW01000004">
    <property type="protein sequence ID" value="SAJ96654.1"/>
    <property type="molecule type" value="Genomic_DNA"/>
</dbReference>
<accession>A0ABD7LJ72</accession>
<evidence type="ECO:0008006" key="4">
    <source>
        <dbReference type="Google" id="ProtNLM"/>
    </source>
</evidence>
<dbReference type="Proteomes" id="UP000196218">
    <property type="component" value="Unassembled WGS sequence"/>
</dbReference>
<sequence>MKIEILKLATMKPGVYRHKSGVPAIWFSLDESGKWERLDYRAIPIQCDGDAAPPPELVPELVRIA</sequence>
<evidence type="ECO:0000313" key="2">
    <source>
        <dbReference type="EMBL" id="SAK20247.1"/>
    </source>
</evidence>
<organism evidence="2 3">
    <name type="scientific">Burkholderia multivorans</name>
    <dbReference type="NCBI Taxonomy" id="87883"/>
    <lineage>
        <taxon>Bacteria</taxon>
        <taxon>Pseudomonadati</taxon>
        <taxon>Pseudomonadota</taxon>
        <taxon>Betaproteobacteria</taxon>
        <taxon>Burkholderiales</taxon>
        <taxon>Burkholderiaceae</taxon>
        <taxon>Burkholderia</taxon>
        <taxon>Burkholderia cepacia complex</taxon>
    </lineage>
</organism>
<evidence type="ECO:0000313" key="1">
    <source>
        <dbReference type="EMBL" id="SAJ96654.1"/>
    </source>
</evidence>
<name>A0ABD7LJ72_9BURK</name>
<gene>
    <name evidence="2" type="ORF">UA18_02416</name>
    <name evidence="1" type="ORF">UA18_03469</name>
</gene>
<protein>
    <recommendedName>
        <fullName evidence="4">Bacteriophage protein</fullName>
    </recommendedName>
</protein>
<dbReference type="RefSeq" id="WP_088925842.1">
    <property type="nucleotide sequence ID" value="NZ_CADFGW010000019.1"/>
</dbReference>
<proteinExistence type="predicted"/>
<dbReference type="EMBL" id="FKJW01000003">
    <property type="protein sequence ID" value="SAK20247.1"/>
    <property type="molecule type" value="Genomic_DNA"/>
</dbReference>